<comment type="caution">
    <text evidence="3">The sequence shown here is derived from an EMBL/GenBank/DDBJ whole genome shotgun (WGS) entry which is preliminary data.</text>
</comment>
<dbReference type="RefSeq" id="WP_344462763.1">
    <property type="nucleotide sequence ID" value="NZ_BAAANT010000008.1"/>
</dbReference>
<dbReference type="Gene3D" id="3.30.2400.10">
    <property type="entry name" value="Major capsid protein gp5"/>
    <property type="match status" value="1"/>
</dbReference>
<keyword evidence="4" id="KW-1185">Reference proteome</keyword>
<protein>
    <recommendedName>
        <fullName evidence="2">Phage capsid-like C-terminal domain-containing protein</fullName>
    </recommendedName>
</protein>
<evidence type="ECO:0000256" key="1">
    <source>
        <dbReference type="ARBA" id="ARBA00004328"/>
    </source>
</evidence>
<dbReference type="Proteomes" id="UP001422759">
    <property type="component" value="Unassembled WGS sequence"/>
</dbReference>
<evidence type="ECO:0000313" key="4">
    <source>
        <dbReference type="Proteomes" id="UP001422759"/>
    </source>
</evidence>
<reference evidence="3 4" key="1">
    <citation type="journal article" date="2019" name="Int. J. Syst. Evol. Microbiol.">
        <title>The Global Catalogue of Microorganisms (GCM) 10K type strain sequencing project: providing services to taxonomists for standard genome sequencing and annotation.</title>
        <authorList>
            <consortium name="The Broad Institute Genomics Platform"/>
            <consortium name="The Broad Institute Genome Sequencing Center for Infectious Disease"/>
            <person name="Wu L."/>
            <person name="Ma J."/>
        </authorList>
    </citation>
    <scope>NUCLEOTIDE SEQUENCE [LARGE SCALE GENOMIC DNA]</scope>
    <source>
        <strain evidence="3 4">JCM 14560</strain>
    </source>
</reference>
<gene>
    <name evidence="3" type="ORF">GCM10009760_18570</name>
</gene>
<dbReference type="InterPro" id="IPR024455">
    <property type="entry name" value="Phage_capsid"/>
</dbReference>
<accession>A0ABN2Z728</accession>
<name>A0ABN2Z728_9ACTN</name>
<evidence type="ECO:0000259" key="2">
    <source>
        <dbReference type="Pfam" id="PF05065"/>
    </source>
</evidence>
<proteinExistence type="predicted"/>
<feature type="domain" description="Phage capsid-like C-terminal" evidence="2">
    <location>
        <begin position="170"/>
        <end position="430"/>
    </location>
</feature>
<dbReference type="Pfam" id="PF05065">
    <property type="entry name" value="Phage_capsid"/>
    <property type="match status" value="1"/>
</dbReference>
<comment type="subcellular location">
    <subcellularLocation>
        <location evidence="1">Virion</location>
    </subcellularLocation>
</comment>
<dbReference type="Gene3D" id="3.30.2320.10">
    <property type="entry name" value="hypothetical protein PF0899 domain"/>
    <property type="match status" value="1"/>
</dbReference>
<organism evidence="3 4">
    <name type="scientific">Kitasatospora kazusensis</name>
    <dbReference type="NCBI Taxonomy" id="407974"/>
    <lineage>
        <taxon>Bacteria</taxon>
        <taxon>Bacillati</taxon>
        <taxon>Actinomycetota</taxon>
        <taxon>Actinomycetes</taxon>
        <taxon>Kitasatosporales</taxon>
        <taxon>Streptomycetaceae</taxon>
        <taxon>Kitasatospora</taxon>
    </lineage>
</organism>
<dbReference type="InterPro" id="IPR054612">
    <property type="entry name" value="Phage_capsid-like_C"/>
</dbReference>
<sequence>MSALITSLIERRGQIKAGLDELLAAPTAEARDLNPAEAETFNATVAEIRALDDRITELTDQAERDRKATETARKFALAGEHRSPADLNVVEPQVYRSGAGGASYFKDLYQATRKGEHAAAERLRRNDKMVAEARAISTVNGGGGEFVPPMWLEESFVKFVRPGRVTANLCVQGEIPAGTDSLNIPKIASGTAVAPQGAQNSGIQQTDITTTSISASVNTVAGGQTISMQLVQQSPLNVDDIILEDLAADYAMKLDAGQVLGGTGTGGTAMGLLNLAGTISVTWTQATPALGGPGGLYSKVANAIQLINTSRFQTPTAIVMHPRRWWWAVAQSDSQGRPLVVPNAGHPMNNLASMDSIDAEGPVGTMLGLPVYVDPNLPTNLGAGTNQDPIMIGRFRDYYLWEGDIRAEAFEQTYAQNLSLFVRLYSYVAFQGARYLSSTAIITGTGAVTPAF</sequence>
<evidence type="ECO:0000313" key="3">
    <source>
        <dbReference type="EMBL" id="GAA2137790.1"/>
    </source>
</evidence>
<dbReference type="NCBIfam" id="TIGR01554">
    <property type="entry name" value="major_cap_HK97"/>
    <property type="match status" value="1"/>
</dbReference>
<dbReference type="EMBL" id="BAAANT010000008">
    <property type="protein sequence ID" value="GAA2137790.1"/>
    <property type="molecule type" value="Genomic_DNA"/>
</dbReference>
<dbReference type="SUPFAM" id="SSF56563">
    <property type="entry name" value="Major capsid protein gp5"/>
    <property type="match status" value="1"/>
</dbReference>